<dbReference type="PANTHER" id="PTHR28064:SF1">
    <property type="entry name" value="INNER KINETOCHORE SUBUNIT NKP2"/>
    <property type="match status" value="1"/>
</dbReference>
<evidence type="ECO:0000313" key="2">
    <source>
        <dbReference type="EMBL" id="KAB8214476.1"/>
    </source>
</evidence>
<evidence type="ECO:0000256" key="1">
    <source>
        <dbReference type="SAM" id="MobiDB-lite"/>
    </source>
</evidence>
<organism evidence="2 3">
    <name type="scientific">Aspergillus novoparasiticus</name>
    <dbReference type="NCBI Taxonomy" id="986946"/>
    <lineage>
        <taxon>Eukaryota</taxon>
        <taxon>Fungi</taxon>
        <taxon>Dikarya</taxon>
        <taxon>Ascomycota</taxon>
        <taxon>Pezizomycotina</taxon>
        <taxon>Eurotiomycetes</taxon>
        <taxon>Eurotiomycetidae</taxon>
        <taxon>Eurotiales</taxon>
        <taxon>Aspergillaceae</taxon>
        <taxon>Aspergillus</taxon>
        <taxon>Aspergillus subgen. Circumdati</taxon>
    </lineage>
</organism>
<accession>A0A5N6EA61</accession>
<dbReference type="Pfam" id="PF09696">
    <property type="entry name" value="Ctf8"/>
    <property type="match status" value="1"/>
</dbReference>
<dbReference type="PANTHER" id="PTHR28064">
    <property type="entry name" value="INNER KINETOCHORE SUBUNIT NKP2"/>
    <property type="match status" value="1"/>
</dbReference>
<dbReference type="InterPro" id="IPR018565">
    <property type="entry name" value="Nkp2/Cnl2"/>
</dbReference>
<reference evidence="2 3" key="1">
    <citation type="submission" date="2019-04" db="EMBL/GenBank/DDBJ databases">
        <title>Fungal friends and foes A comparative genomics study of 23 Aspergillus species from section Flavi.</title>
        <authorList>
            <consortium name="DOE Joint Genome Institute"/>
            <person name="Kjaerbolling I."/>
            <person name="Vesth T.C."/>
            <person name="Frisvad J.C."/>
            <person name="Nybo J.L."/>
            <person name="Theobald S."/>
            <person name="Kildgaard S."/>
            <person name="Petersen T.I."/>
            <person name="Kuo A."/>
            <person name="Sato A."/>
            <person name="Lyhne E.K."/>
            <person name="Kogle M.E."/>
            <person name="Wiebenga A."/>
            <person name="Kun R.S."/>
            <person name="Lubbers R.J."/>
            <person name="Makela M.R."/>
            <person name="Barry K."/>
            <person name="Chovatia M."/>
            <person name="Clum A."/>
            <person name="Daum C."/>
            <person name="Haridas S."/>
            <person name="He G."/>
            <person name="LaButti K."/>
            <person name="Lipzen A."/>
            <person name="Mondo S."/>
            <person name="Pangilinan J."/>
            <person name="Riley R."/>
            <person name="Salamov A."/>
            <person name="Simmons B.A."/>
            <person name="Magnuson J.K."/>
            <person name="Henrissat B."/>
            <person name="Mortensen U.H."/>
            <person name="Larsen T.O."/>
            <person name="De vries R.P."/>
            <person name="Grigoriev I.V."/>
            <person name="Machida M."/>
            <person name="Baker S.E."/>
            <person name="Andersen M.R."/>
        </authorList>
    </citation>
    <scope>NUCLEOTIDE SEQUENCE [LARGE SCALE GENOMIC DNA]</scope>
    <source>
        <strain evidence="2 3">CBS 126849</strain>
    </source>
</reference>
<dbReference type="InterPro" id="IPR018607">
    <property type="entry name" value="Ctf8"/>
</dbReference>
<dbReference type="EMBL" id="ML733535">
    <property type="protein sequence ID" value="KAB8214476.1"/>
    <property type="molecule type" value="Genomic_DNA"/>
</dbReference>
<dbReference type="AlphaFoldDB" id="A0A5N6EA61"/>
<dbReference type="GO" id="GO:0007059">
    <property type="term" value="P:chromosome segregation"/>
    <property type="evidence" value="ECO:0007669"/>
    <property type="project" value="TreeGrafter"/>
</dbReference>
<protein>
    <submittedName>
        <fullName evidence="2">Ctf8-domain-containing protein</fullName>
    </submittedName>
</protein>
<dbReference type="Proteomes" id="UP000326799">
    <property type="component" value="Unassembled WGS sequence"/>
</dbReference>
<dbReference type="GO" id="GO:0031390">
    <property type="term" value="C:Ctf18 RFC-like complex"/>
    <property type="evidence" value="ECO:0007669"/>
    <property type="project" value="InterPro"/>
</dbReference>
<dbReference type="GO" id="GO:0031511">
    <property type="term" value="C:Mis6-Sim4 complex"/>
    <property type="evidence" value="ECO:0007669"/>
    <property type="project" value="TreeGrafter"/>
</dbReference>
<feature type="region of interest" description="Disordered" evidence="1">
    <location>
        <begin position="247"/>
        <end position="273"/>
    </location>
</feature>
<sequence>MAPSEASILSNFLLSPASLPTIISLQQFTELFPKRLRSHPHIRALYRELQQLREQDMDLVNGNIDRELHQGESQKAELRKSILNTGVDGMSTSDQREIDMDVQLFGQTSTAAPSDYHSASSLLSAMETACANIEHEISGADKDASTLISELNLTVGELSDLRYGKTQGPVGTTSEDMMNETIDGLGHLENACYRKYSINIERTMPTIPLHPRVSSPTSLPNPLPQVLQTPTGLAILELQGTINLPSQEAEDESTTSTNDTHDPSIPTFETPVGKLMFPDYSPHRTAPDDTKWMKRVYLYVGRYQRMTGEVKKLAQPLALVQRRQKEMTSDSDGEELEIVEIIKYKLFFKNRPEPVNNI</sequence>
<gene>
    <name evidence="2" type="ORF">BDV33DRAFT_196078</name>
</gene>
<proteinExistence type="predicted"/>
<name>A0A5N6EA61_9EURO</name>
<dbReference type="Pfam" id="PF09447">
    <property type="entry name" value="Cnl2_NKP2"/>
    <property type="match status" value="1"/>
</dbReference>
<evidence type="ECO:0000313" key="3">
    <source>
        <dbReference type="Proteomes" id="UP000326799"/>
    </source>
</evidence>
<keyword evidence="3" id="KW-1185">Reference proteome</keyword>
<dbReference type="GO" id="GO:0007064">
    <property type="term" value="P:mitotic sister chromatid cohesion"/>
    <property type="evidence" value="ECO:0007669"/>
    <property type="project" value="InterPro"/>
</dbReference>